<dbReference type="EMBL" id="DS268138">
    <property type="protein sequence ID" value="KMU75175.1"/>
    <property type="molecule type" value="Genomic_DNA"/>
</dbReference>
<dbReference type="Proteomes" id="UP000054559">
    <property type="component" value="Unassembled WGS sequence"/>
</dbReference>
<name>A0A0J8QT18_COCIT</name>
<evidence type="ECO:0000256" key="1">
    <source>
        <dbReference type="SAM" id="MobiDB-lite"/>
    </source>
</evidence>
<gene>
    <name evidence="2" type="ORF">CISG_04123</name>
</gene>
<protein>
    <submittedName>
        <fullName evidence="2">Uncharacterized protein</fullName>
    </submittedName>
</protein>
<dbReference type="AlphaFoldDB" id="A0A0J8QT18"/>
<sequence length="186" mass="20356">MARCMGLHMVCLRAREALVTRVNCTQRIVIDADWLTFIGSLLASASWVERFGTQASTLKISCSVMAGRGRTYKVSRTQVLIVVKLTHPRKGLVQSAEHGASESVGECGLNHERRYSIQSTQTRKPDLKGDTDDNGEEAPLCGGEEHRKGEVLWALAPRAPSMKVSEKLHGASVWKLGELFAALAPN</sequence>
<organism evidence="2 3">
    <name type="scientific">Coccidioides immitis RMSCC 3703</name>
    <dbReference type="NCBI Taxonomy" id="454286"/>
    <lineage>
        <taxon>Eukaryota</taxon>
        <taxon>Fungi</taxon>
        <taxon>Dikarya</taxon>
        <taxon>Ascomycota</taxon>
        <taxon>Pezizomycotina</taxon>
        <taxon>Eurotiomycetes</taxon>
        <taxon>Eurotiomycetidae</taxon>
        <taxon>Onygenales</taxon>
        <taxon>Onygenaceae</taxon>
        <taxon>Coccidioides</taxon>
    </lineage>
</organism>
<accession>A0A0J8QT18</accession>
<evidence type="ECO:0000313" key="3">
    <source>
        <dbReference type="Proteomes" id="UP000054559"/>
    </source>
</evidence>
<proteinExistence type="predicted"/>
<reference evidence="3" key="1">
    <citation type="journal article" date="2010" name="Genome Res.">
        <title>Population genomic sequencing of Coccidioides fungi reveals recent hybridization and transposon control.</title>
        <authorList>
            <person name="Neafsey D.E."/>
            <person name="Barker B.M."/>
            <person name="Sharpton T.J."/>
            <person name="Stajich J.E."/>
            <person name="Park D.J."/>
            <person name="Whiston E."/>
            <person name="Hung C.-Y."/>
            <person name="McMahan C."/>
            <person name="White J."/>
            <person name="Sykes S."/>
            <person name="Heiman D."/>
            <person name="Young S."/>
            <person name="Zeng Q."/>
            <person name="Abouelleil A."/>
            <person name="Aftuck L."/>
            <person name="Bessette D."/>
            <person name="Brown A."/>
            <person name="FitzGerald M."/>
            <person name="Lui A."/>
            <person name="Macdonald J.P."/>
            <person name="Priest M."/>
            <person name="Orbach M.J."/>
            <person name="Galgiani J.N."/>
            <person name="Kirkland T.N."/>
            <person name="Cole G.T."/>
            <person name="Birren B.W."/>
            <person name="Henn M.R."/>
            <person name="Taylor J.W."/>
            <person name="Rounsley S.D."/>
        </authorList>
    </citation>
    <scope>NUCLEOTIDE SEQUENCE [LARGE SCALE GENOMIC DNA]</scope>
    <source>
        <strain evidence="3">RMSCC 3703</strain>
    </source>
</reference>
<evidence type="ECO:0000313" key="2">
    <source>
        <dbReference type="EMBL" id="KMU75175.1"/>
    </source>
</evidence>
<feature type="region of interest" description="Disordered" evidence="1">
    <location>
        <begin position="118"/>
        <end position="143"/>
    </location>
</feature>